<proteinExistence type="predicted"/>
<evidence type="ECO:0000313" key="2">
    <source>
        <dbReference type="Proteomes" id="UP001328107"/>
    </source>
</evidence>
<dbReference type="Proteomes" id="UP001328107">
    <property type="component" value="Unassembled WGS sequence"/>
</dbReference>
<keyword evidence="2" id="KW-1185">Reference proteome</keyword>
<accession>A0AAN5CWS4</accession>
<organism evidence="1 2">
    <name type="scientific">Pristionchus mayeri</name>
    <dbReference type="NCBI Taxonomy" id="1317129"/>
    <lineage>
        <taxon>Eukaryota</taxon>
        <taxon>Metazoa</taxon>
        <taxon>Ecdysozoa</taxon>
        <taxon>Nematoda</taxon>
        <taxon>Chromadorea</taxon>
        <taxon>Rhabditida</taxon>
        <taxon>Rhabditina</taxon>
        <taxon>Diplogasteromorpha</taxon>
        <taxon>Diplogasteroidea</taxon>
        <taxon>Neodiplogasteridae</taxon>
        <taxon>Pristionchus</taxon>
    </lineage>
</organism>
<dbReference type="EMBL" id="BTRK01000005">
    <property type="protein sequence ID" value="GMR52476.1"/>
    <property type="molecule type" value="Genomic_DNA"/>
</dbReference>
<name>A0AAN5CWS4_9BILA</name>
<reference evidence="2" key="1">
    <citation type="submission" date="2022-10" db="EMBL/GenBank/DDBJ databases">
        <title>Genome assembly of Pristionchus species.</title>
        <authorList>
            <person name="Yoshida K."/>
            <person name="Sommer R.J."/>
        </authorList>
    </citation>
    <scope>NUCLEOTIDE SEQUENCE [LARGE SCALE GENOMIC DNA]</scope>
    <source>
        <strain evidence="2">RS5460</strain>
    </source>
</reference>
<feature type="non-terminal residue" evidence="1">
    <location>
        <position position="1"/>
    </location>
</feature>
<sequence>LLLLFLCWDRTAAEVYFKSSFRYSGSLFCPSDNVGNASVWLMEENDLVNAGFDDILSGDGGPLTVRLGHPFEIRGRISWPAFEGKYREPYLLIRHHCADEGSKRSHPRISYYELPLESALNQRVDHDLGPINILLDATVSLERRAGTMDDHADSGSPNIRGF</sequence>
<dbReference type="AlphaFoldDB" id="A0AAN5CWS4"/>
<feature type="non-terminal residue" evidence="1">
    <location>
        <position position="162"/>
    </location>
</feature>
<comment type="caution">
    <text evidence="1">The sequence shown here is derived from an EMBL/GenBank/DDBJ whole genome shotgun (WGS) entry which is preliminary data.</text>
</comment>
<gene>
    <name evidence="1" type="ORF">PMAYCL1PPCAC_22671</name>
</gene>
<evidence type="ECO:0000313" key="1">
    <source>
        <dbReference type="EMBL" id="GMR52476.1"/>
    </source>
</evidence>
<protein>
    <submittedName>
        <fullName evidence="1">Uncharacterized protein</fullName>
    </submittedName>
</protein>